<protein>
    <submittedName>
        <fullName evidence="2">Uncharacterized protein</fullName>
    </submittedName>
</protein>
<proteinExistence type="predicted"/>
<sequence length="98" mass="10736">SKTNELQKLLDLLVESQHKSSTSSTVDVRQRSLEHGCHSLVLDDLHSAVQSVLVEDVAATRLHHHASPHGVPRIRENTGADRDDLSNSPSGEEVELLV</sequence>
<accession>A0AAN5C7W7</accession>
<keyword evidence="3" id="KW-1185">Reference proteome</keyword>
<evidence type="ECO:0000256" key="1">
    <source>
        <dbReference type="SAM" id="MobiDB-lite"/>
    </source>
</evidence>
<organism evidence="2 3">
    <name type="scientific">Pristionchus mayeri</name>
    <dbReference type="NCBI Taxonomy" id="1317129"/>
    <lineage>
        <taxon>Eukaryota</taxon>
        <taxon>Metazoa</taxon>
        <taxon>Ecdysozoa</taxon>
        <taxon>Nematoda</taxon>
        <taxon>Chromadorea</taxon>
        <taxon>Rhabditida</taxon>
        <taxon>Rhabditina</taxon>
        <taxon>Diplogasteromorpha</taxon>
        <taxon>Diplogasteroidea</taxon>
        <taxon>Neodiplogasteridae</taxon>
        <taxon>Pristionchus</taxon>
    </lineage>
</organism>
<comment type="caution">
    <text evidence="2">The sequence shown here is derived from an EMBL/GenBank/DDBJ whole genome shotgun (WGS) entry which is preliminary data.</text>
</comment>
<feature type="compositionally biased region" description="Basic and acidic residues" evidence="1">
    <location>
        <begin position="73"/>
        <end position="85"/>
    </location>
</feature>
<name>A0AAN5C7W7_9BILA</name>
<feature type="region of interest" description="Disordered" evidence="1">
    <location>
        <begin position="63"/>
        <end position="98"/>
    </location>
</feature>
<dbReference type="EMBL" id="BTRK01000003">
    <property type="protein sequence ID" value="GMR40818.1"/>
    <property type="molecule type" value="Genomic_DNA"/>
</dbReference>
<evidence type="ECO:0000313" key="3">
    <source>
        <dbReference type="Proteomes" id="UP001328107"/>
    </source>
</evidence>
<dbReference type="AlphaFoldDB" id="A0AAN5C7W7"/>
<dbReference type="Proteomes" id="UP001328107">
    <property type="component" value="Unassembled WGS sequence"/>
</dbReference>
<evidence type="ECO:0000313" key="2">
    <source>
        <dbReference type="EMBL" id="GMR40818.1"/>
    </source>
</evidence>
<reference evidence="3" key="1">
    <citation type="submission" date="2022-10" db="EMBL/GenBank/DDBJ databases">
        <title>Genome assembly of Pristionchus species.</title>
        <authorList>
            <person name="Yoshida K."/>
            <person name="Sommer R.J."/>
        </authorList>
    </citation>
    <scope>NUCLEOTIDE SEQUENCE [LARGE SCALE GENOMIC DNA]</scope>
    <source>
        <strain evidence="3">RS5460</strain>
    </source>
</reference>
<feature type="non-terminal residue" evidence="2">
    <location>
        <position position="1"/>
    </location>
</feature>
<gene>
    <name evidence="2" type="ORF">PMAYCL1PPCAC_11013</name>
</gene>